<organism evidence="3 4">
    <name type="scientific">Albimonas pacifica</name>
    <dbReference type="NCBI Taxonomy" id="1114924"/>
    <lineage>
        <taxon>Bacteria</taxon>
        <taxon>Pseudomonadati</taxon>
        <taxon>Pseudomonadota</taxon>
        <taxon>Alphaproteobacteria</taxon>
        <taxon>Rhodobacterales</taxon>
        <taxon>Paracoccaceae</taxon>
        <taxon>Albimonas</taxon>
    </lineage>
</organism>
<feature type="transmembrane region" description="Helical" evidence="2">
    <location>
        <begin position="174"/>
        <end position="193"/>
    </location>
</feature>
<keyword evidence="2" id="KW-0812">Transmembrane</keyword>
<name>A0A1I3C0L0_9RHOB</name>
<evidence type="ECO:0000256" key="2">
    <source>
        <dbReference type="SAM" id="Phobius"/>
    </source>
</evidence>
<dbReference type="EMBL" id="FOQH01000001">
    <property type="protein sequence ID" value="SFH68148.1"/>
    <property type="molecule type" value="Genomic_DNA"/>
</dbReference>
<dbReference type="AlphaFoldDB" id="A0A1I3C0L0"/>
<accession>A0A1I3C0L0</accession>
<protein>
    <submittedName>
        <fullName evidence="3">Uncharacterized protein</fullName>
    </submittedName>
</protein>
<evidence type="ECO:0000313" key="4">
    <source>
        <dbReference type="Proteomes" id="UP000199377"/>
    </source>
</evidence>
<feature type="region of interest" description="Disordered" evidence="1">
    <location>
        <begin position="211"/>
        <end position="243"/>
    </location>
</feature>
<keyword evidence="2" id="KW-0472">Membrane</keyword>
<reference evidence="3 4" key="1">
    <citation type="submission" date="2016-10" db="EMBL/GenBank/DDBJ databases">
        <authorList>
            <person name="de Groot N.N."/>
        </authorList>
    </citation>
    <scope>NUCLEOTIDE SEQUENCE [LARGE SCALE GENOMIC DNA]</scope>
    <source>
        <strain evidence="3 4">CGMCC 1.11030</strain>
    </source>
</reference>
<dbReference type="STRING" id="1114924.SAMN05216258_101487"/>
<gene>
    <name evidence="3" type="ORF">SAMN05216258_101487</name>
</gene>
<dbReference type="Proteomes" id="UP000199377">
    <property type="component" value="Unassembled WGS sequence"/>
</dbReference>
<dbReference type="OrthoDB" id="7334386at2"/>
<evidence type="ECO:0000256" key="1">
    <source>
        <dbReference type="SAM" id="MobiDB-lite"/>
    </source>
</evidence>
<dbReference type="RefSeq" id="WP_092857443.1">
    <property type="nucleotide sequence ID" value="NZ_FOQH01000001.1"/>
</dbReference>
<keyword evidence="4" id="KW-1185">Reference proteome</keyword>
<feature type="compositionally biased region" description="Low complexity" evidence="1">
    <location>
        <begin position="227"/>
        <end position="237"/>
    </location>
</feature>
<evidence type="ECO:0000313" key="3">
    <source>
        <dbReference type="EMBL" id="SFH68148.1"/>
    </source>
</evidence>
<keyword evidence="2" id="KW-1133">Transmembrane helix</keyword>
<sequence>MAPSSRILLALAGVTAASLALVAALVFGGLDRLGLRSAEANMDFLLSQLRGSIEANVGLGLALPDVRVAQALVEQAKAADDRVLAVEVFSPAGVSLFNTDRGAVGEEIPEAWRRALAYRSVGDRWRVEELGAIVVGEAMRNDFDEPVGYVAVTISDAARASHADGLAAVLAARAAWLAPLALVLALGVAGWVLDRSTRDLRRLAAELSAAPPAGAAPSPAPAPAPAPAATTPGARVRAAADRAVAEHERAAADVLAADEA</sequence>
<proteinExistence type="predicted"/>